<keyword evidence="9" id="KW-1185">Reference proteome</keyword>
<comment type="catalytic activity">
    <reaction evidence="1">
        <text>2-dehydro-3-deoxy-6-phospho-D-gluconate = D-glyceraldehyde 3-phosphate + pyruvate</text>
        <dbReference type="Rhea" id="RHEA:17089"/>
        <dbReference type="ChEBI" id="CHEBI:15361"/>
        <dbReference type="ChEBI" id="CHEBI:57569"/>
        <dbReference type="ChEBI" id="CHEBI:59776"/>
        <dbReference type="EC" id="4.1.2.14"/>
    </reaction>
</comment>
<protein>
    <recommendedName>
        <fullName evidence="5">2-dehydro-3-deoxy-phosphogluconate aldolase</fullName>
        <ecNumber evidence="5">4.1.2.14</ecNumber>
    </recommendedName>
</protein>
<dbReference type="RefSeq" id="WP_128560794.1">
    <property type="nucleotide sequence ID" value="NZ_BPQH01000010.1"/>
</dbReference>
<comment type="similarity">
    <text evidence="3">Belongs to the KHG/KDPG aldolase family.</text>
</comment>
<accession>A0ABQ4R0L0</accession>
<proteinExistence type="inferred from homology"/>
<dbReference type="CDD" id="cd00452">
    <property type="entry name" value="KDPG_aldolase"/>
    <property type="match status" value="1"/>
</dbReference>
<dbReference type="InterPro" id="IPR013785">
    <property type="entry name" value="Aldolase_TIM"/>
</dbReference>
<reference evidence="8" key="2">
    <citation type="submission" date="2021-08" db="EMBL/GenBank/DDBJ databases">
        <authorList>
            <person name="Tani A."/>
            <person name="Ola A."/>
            <person name="Ogura Y."/>
            <person name="Katsura K."/>
            <person name="Hayashi T."/>
        </authorList>
    </citation>
    <scope>NUCLEOTIDE SEQUENCE</scope>
    <source>
        <strain evidence="8">KCTC 52305</strain>
    </source>
</reference>
<evidence type="ECO:0000313" key="9">
    <source>
        <dbReference type="Proteomes" id="UP001055167"/>
    </source>
</evidence>
<dbReference type="EMBL" id="BPQH01000010">
    <property type="protein sequence ID" value="GJD50694.1"/>
    <property type="molecule type" value="Genomic_DNA"/>
</dbReference>
<reference evidence="8" key="1">
    <citation type="journal article" date="2021" name="Front. Microbiol.">
        <title>Comprehensive Comparative Genomics and Phenotyping of Methylobacterium Species.</title>
        <authorList>
            <person name="Alessa O."/>
            <person name="Ogura Y."/>
            <person name="Fujitani Y."/>
            <person name="Takami H."/>
            <person name="Hayashi T."/>
            <person name="Sahin N."/>
            <person name="Tani A."/>
        </authorList>
    </citation>
    <scope>NUCLEOTIDE SEQUENCE</scope>
    <source>
        <strain evidence="8">KCTC 52305</strain>
    </source>
</reference>
<dbReference type="NCBIfam" id="TIGR01182">
    <property type="entry name" value="eda"/>
    <property type="match status" value="1"/>
</dbReference>
<sequence>MTSTDDRARRLDALLAASPVIPVITVPDLAHAVPLARALVAGGIRTLEITLRTPVARDAARAIMAEVPDAVVGLGTVLTPDDLRAAHDLGARFALSPGATPDLLRAAAESDMVFMPGIATPSDLMQVLAAGFTVAKFFPAVPAGGMAALKALGGPFPQARFCPTGGIGEADAKAWLALPNVAAVGGSWLAPEAEIRAGDFAAITERARRTLALLA</sequence>
<evidence type="ECO:0000256" key="7">
    <source>
        <dbReference type="ARBA" id="ARBA00023277"/>
    </source>
</evidence>
<dbReference type="Proteomes" id="UP001055167">
    <property type="component" value="Unassembled WGS sequence"/>
</dbReference>
<gene>
    <name evidence="8" type="primary">eda</name>
    <name evidence="8" type="ORF">OPKNFCMD_3439</name>
</gene>
<dbReference type="NCBIfam" id="NF004325">
    <property type="entry name" value="PRK05718.1"/>
    <property type="match status" value="1"/>
</dbReference>
<evidence type="ECO:0000256" key="5">
    <source>
        <dbReference type="ARBA" id="ARBA00013063"/>
    </source>
</evidence>
<comment type="caution">
    <text evidence="8">The sequence shown here is derived from an EMBL/GenBank/DDBJ whole genome shotgun (WGS) entry which is preliminary data.</text>
</comment>
<comment type="pathway">
    <text evidence="2">Carbohydrate acid metabolism; 2-dehydro-3-deoxy-D-gluconate degradation; D-glyceraldehyde 3-phosphate and pyruvate from 2-dehydro-3-deoxy-D-gluconate: step 2/2.</text>
</comment>
<dbReference type="EC" id="4.1.2.14" evidence="5"/>
<dbReference type="InterPro" id="IPR000887">
    <property type="entry name" value="Aldlse_KDPG_KHG"/>
</dbReference>
<evidence type="ECO:0000256" key="6">
    <source>
        <dbReference type="ARBA" id="ARBA00023239"/>
    </source>
</evidence>
<evidence type="ECO:0000313" key="8">
    <source>
        <dbReference type="EMBL" id="GJD50694.1"/>
    </source>
</evidence>
<evidence type="ECO:0000256" key="4">
    <source>
        <dbReference type="ARBA" id="ARBA00011233"/>
    </source>
</evidence>
<name>A0ABQ4R0L0_9HYPH</name>
<dbReference type="Pfam" id="PF01081">
    <property type="entry name" value="Aldolase"/>
    <property type="match status" value="1"/>
</dbReference>
<comment type="subunit">
    <text evidence="4">Homotrimer.</text>
</comment>
<dbReference type="Gene3D" id="3.20.20.70">
    <property type="entry name" value="Aldolase class I"/>
    <property type="match status" value="1"/>
</dbReference>
<dbReference type="PANTHER" id="PTHR30246">
    <property type="entry name" value="2-KETO-3-DEOXY-6-PHOSPHOGLUCONATE ALDOLASE"/>
    <property type="match status" value="1"/>
</dbReference>
<dbReference type="PANTHER" id="PTHR30246:SF1">
    <property type="entry name" value="2-DEHYDRO-3-DEOXY-6-PHOSPHOGALACTONATE ALDOLASE-RELATED"/>
    <property type="match status" value="1"/>
</dbReference>
<dbReference type="SUPFAM" id="SSF51569">
    <property type="entry name" value="Aldolase"/>
    <property type="match status" value="1"/>
</dbReference>
<keyword evidence="6" id="KW-0456">Lyase</keyword>
<evidence type="ECO:0000256" key="3">
    <source>
        <dbReference type="ARBA" id="ARBA00006906"/>
    </source>
</evidence>
<organism evidence="8 9">
    <name type="scientific">Methylobacterium crusticola</name>
    <dbReference type="NCBI Taxonomy" id="1697972"/>
    <lineage>
        <taxon>Bacteria</taxon>
        <taxon>Pseudomonadati</taxon>
        <taxon>Pseudomonadota</taxon>
        <taxon>Alphaproteobacteria</taxon>
        <taxon>Hyphomicrobiales</taxon>
        <taxon>Methylobacteriaceae</taxon>
        <taxon>Methylobacterium</taxon>
    </lineage>
</organism>
<evidence type="ECO:0000256" key="1">
    <source>
        <dbReference type="ARBA" id="ARBA00000654"/>
    </source>
</evidence>
<evidence type="ECO:0000256" key="2">
    <source>
        <dbReference type="ARBA" id="ARBA00004736"/>
    </source>
</evidence>
<keyword evidence="7" id="KW-0119">Carbohydrate metabolism</keyword>
<dbReference type="PROSITE" id="PS00159">
    <property type="entry name" value="ALDOLASE_KDPG_KHG_1"/>
    <property type="match status" value="1"/>
</dbReference>
<dbReference type="InterPro" id="IPR031337">
    <property type="entry name" value="KDPG/KHG_AS_1"/>
</dbReference>